<dbReference type="SFLD" id="SFLDS00003">
    <property type="entry name" value="Haloacid_Dehalogenase"/>
    <property type="match status" value="1"/>
</dbReference>
<dbReference type="GO" id="GO:0043682">
    <property type="term" value="F:P-type divalent copper transporter activity"/>
    <property type="evidence" value="ECO:0007669"/>
    <property type="project" value="TreeGrafter"/>
</dbReference>
<evidence type="ECO:0000256" key="5">
    <source>
        <dbReference type="ARBA" id="ARBA00022553"/>
    </source>
</evidence>
<keyword evidence="13" id="KW-0406">Ion transport</keyword>
<feature type="transmembrane region" description="Helical" evidence="15">
    <location>
        <begin position="143"/>
        <end position="161"/>
    </location>
</feature>
<dbReference type="Proteomes" id="UP000288096">
    <property type="component" value="Unassembled WGS sequence"/>
</dbReference>
<feature type="transmembrane region" description="Helical" evidence="15">
    <location>
        <begin position="721"/>
        <end position="740"/>
    </location>
</feature>
<name>A0A401FS25_9BACT</name>
<dbReference type="PANTHER" id="PTHR43520">
    <property type="entry name" value="ATP7, ISOFORM B"/>
    <property type="match status" value="1"/>
</dbReference>
<dbReference type="RefSeq" id="WP_124327236.1">
    <property type="nucleotide sequence ID" value="NZ_BEXT01000001.1"/>
</dbReference>
<organism evidence="18 19">
    <name type="scientific">Desulfonema ishimotonii</name>
    <dbReference type="NCBI Taxonomy" id="45657"/>
    <lineage>
        <taxon>Bacteria</taxon>
        <taxon>Pseudomonadati</taxon>
        <taxon>Thermodesulfobacteriota</taxon>
        <taxon>Desulfobacteria</taxon>
        <taxon>Desulfobacterales</taxon>
        <taxon>Desulfococcaceae</taxon>
        <taxon>Desulfonema</taxon>
    </lineage>
</organism>
<dbReference type="InterPro" id="IPR023298">
    <property type="entry name" value="ATPase_P-typ_TM_dom_sf"/>
</dbReference>
<dbReference type="InterPro" id="IPR044492">
    <property type="entry name" value="P_typ_ATPase_HD_dom"/>
</dbReference>
<evidence type="ECO:0000256" key="7">
    <source>
        <dbReference type="ARBA" id="ARBA00022723"/>
    </source>
</evidence>
<dbReference type="GO" id="GO:0005886">
    <property type="term" value="C:plasma membrane"/>
    <property type="evidence" value="ECO:0007669"/>
    <property type="project" value="UniProtKB-SubCell"/>
</dbReference>
<evidence type="ECO:0000256" key="3">
    <source>
        <dbReference type="ARBA" id="ARBA00022448"/>
    </source>
</evidence>
<evidence type="ECO:0000313" key="18">
    <source>
        <dbReference type="EMBL" id="GBC59750.1"/>
    </source>
</evidence>
<reference evidence="19" key="1">
    <citation type="submission" date="2017-11" db="EMBL/GenBank/DDBJ databases">
        <authorList>
            <person name="Watanabe M."/>
            <person name="Kojima H."/>
        </authorList>
    </citation>
    <scope>NUCLEOTIDE SEQUENCE [LARGE SCALE GENOMIC DNA]</scope>
    <source>
        <strain evidence="19">Tokyo 01</strain>
    </source>
</reference>
<dbReference type="Pfam" id="PF00122">
    <property type="entry name" value="E1-E2_ATPase"/>
    <property type="match status" value="1"/>
</dbReference>
<keyword evidence="9 15" id="KW-0067">ATP-binding</keyword>
<evidence type="ECO:0000259" key="17">
    <source>
        <dbReference type="PROSITE" id="PS50846"/>
    </source>
</evidence>
<comment type="similarity">
    <text evidence="2 15">Belongs to the cation transport ATPase (P-type) (TC 3.A.3) family. Type IB subfamily.</text>
</comment>
<keyword evidence="6 15" id="KW-0812">Transmembrane</keyword>
<dbReference type="InterPro" id="IPR023214">
    <property type="entry name" value="HAD_sf"/>
</dbReference>
<dbReference type="SUPFAM" id="SSF56784">
    <property type="entry name" value="HAD-like"/>
    <property type="match status" value="1"/>
</dbReference>
<dbReference type="InterPro" id="IPR023299">
    <property type="entry name" value="ATPase_P-typ_cyto_dom_N"/>
</dbReference>
<dbReference type="SFLD" id="SFLDF00027">
    <property type="entry name" value="p-type_atpase"/>
    <property type="match status" value="1"/>
</dbReference>
<evidence type="ECO:0000256" key="8">
    <source>
        <dbReference type="ARBA" id="ARBA00022741"/>
    </source>
</evidence>
<evidence type="ECO:0000256" key="11">
    <source>
        <dbReference type="ARBA" id="ARBA00022967"/>
    </source>
</evidence>
<keyword evidence="7 15" id="KW-0479">Metal-binding</keyword>
<proteinExistence type="inferred from homology"/>
<keyword evidence="10" id="KW-0460">Magnesium</keyword>
<keyword evidence="19" id="KW-1185">Reference proteome</keyword>
<dbReference type="Gene3D" id="2.70.150.10">
    <property type="entry name" value="Calcium-transporting ATPase, cytoplasmic transduction domain A"/>
    <property type="match status" value="1"/>
</dbReference>
<evidence type="ECO:0000256" key="12">
    <source>
        <dbReference type="ARBA" id="ARBA00022989"/>
    </source>
</evidence>
<gene>
    <name evidence="18" type="ORF">DENIS_0691</name>
</gene>
<dbReference type="InterPro" id="IPR036163">
    <property type="entry name" value="HMA_dom_sf"/>
</dbReference>
<dbReference type="InterPro" id="IPR059000">
    <property type="entry name" value="ATPase_P-type_domA"/>
</dbReference>
<keyword evidence="12 15" id="KW-1133">Transmembrane helix</keyword>
<evidence type="ECO:0000256" key="9">
    <source>
        <dbReference type="ARBA" id="ARBA00022840"/>
    </source>
</evidence>
<evidence type="ECO:0000256" key="1">
    <source>
        <dbReference type="ARBA" id="ARBA00004651"/>
    </source>
</evidence>
<dbReference type="SUPFAM" id="SSF81660">
    <property type="entry name" value="Metal cation-transporting ATPase, ATP-binding domain N"/>
    <property type="match status" value="1"/>
</dbReference>
<keyword evidence="14 15" id="KW-0472">Membrane</keyword>
<comment type="caution">
    <text evidence="18">The sequence shown here is derived from an EMBL/GenBank/DDBJ whole genome shotgun (WGS) entry which is preliminary data.</text>
</comment>
<keyword evidence="8 15" id="KW-0547">Nucleotide-binding</keyword>
<protein>
    <submittedName>
        <fullName evidence="18">Copper-translocating P-type ATPase</fullName>
    </submittedName>
</protein>
<dbReference type="PROSITE" id="PS50846">
    <property type="entry name" value="HMA_2"/>
    <property type="match status" value="1"/>
</dbReference>
<dbReference type="GO" id="GO:0016887">
    <property type="term" value="F:ATP hydrolysis activity"/>
    <property type="evidence" value="ECO:0007669"/>
    <property type="project" value="InterPro"/>
</dbReference>
<evidence type="ECO:0000256" key="14">
    <source>
        <dbReference type="ARBA" id="ARBA00023136"/>
    </source>
</evidence>
<evidence type="ECO:0000256" key="15">
    <source>
        <dbReference type="RuleBase" id="RU362081"/>
    </source>
</evidence>
<dbReference type="SUPFAM" id="SSF55008">
    <property type="entry name" value="HMA, heavy metal-associated domain"/>
    <property type="match status" value="1"/>
</dbReference>
<keyword evidence="11" id="KW-1278">Translocase</keyword>
<evidence type="ECO:0000313" key="19">
    <source>
        <dbReference type="Proteomes" id="UP000288096"/>
    </source>
</evidence>
<dbReference type="Pfam" id="PF00403">
    <property type="entry name" value="HMA"/>
    <property type="match status" value="1"/>
</dbReference>
<feature type="transmembrane region" description="Helical" evidence="15">
    <location>
        <begin position="173"/>
        <end position="193"/>
    </location>
</feature>
<reference evidence="19" key="2">
    <citation type="submission" date="2019-01" db="EMBL/GenBank/DDBJ databases">
        <title>Genome sequence of Desulfonema ishimotonii strain Tokyo 01.</title>
        <authorList>
            <person name="Fukui M."/>
        </authorList>
    </citation>
    <scope>NUCLEOTIDE SEQUENCE [LARGE SCALE GENOMIC DNA]</scope>
    <source>
        <strain evidence="19">Tokyo 01</strain>
    </source>
</reference>
<feature type="domain" description="HMA" evidence="17">
    <location>
        <begin position="60"/>
        <end position="126"/>
    </location>
</feature>
<keyword evidence="5" id="KW-0597">Phosphoprotein</keyword>
<dbReference type="NCBIfam" id="TIGR01494">
    <property type="entry name" value="ATPase_P-type"/>
    <property type="match status" value="1"/>
</dbReference>
<dbReference type="Gene3D" id="3.40.50.1000">
    <property type="entry name" value="HAD superfamily/HAD-like"/>
    <property type="match status" value="1"/>
</dbReference>
<dbReference type="InterPro" id="IPR018303">
    <property type="entry name" value="ATPase_P-typ_P_site"/>
</dbReference>
<dbReference type="NCBIfam" id="TIGR01525">
    <property type="entry name" value="ATPase-IB_hvy"/>
    <property type="match status" value="1"/>
</dbReference>
<evidence type="ECO:0000256" key="10">
    <source>
        <dbReference type="ARBA" id="ARBA00022842"/>
    </source>
</evidence>
<dbReference type="PANTHER" id="PTHR43520:SF5">
    <property type="entry name" value="CATION-TRANSPORTING P-TYPE ATPASE-RELATED"/>
    <property type="match status" value="1"/>
</dbReference>
<dbReference type="Pfam" id="PF00702">
    <property type="entry name" value="Hydrolase"/>
    <property type="match status" value="1"/>
</dbReference>
<dbReference type="OrthoDB" id="5496529at2"/>
<comment type="subcellular location">
    <subcellularLocation>
        <location evidence="1">Cell membrane</location>
        <topology evidence="1">Multi-pass membrane protein</topology>
    </subcellularLocation>
</comment>
<dbReference type="InterPro" id="IPR001757">
    <property type="entry name" value="P_typ_ATPase"/>
</dbReference>
<keyword evidence="3" id="KW-0813">Transport</keyword>
<feature type="region of interest" description="Disordered" evidence="16">
    <location>
        <begin position="34"/>
        <end position="54"/>
    </location>
</feature>
<feature type="transmembrane region" description="Helical" evidence="15">
    <location>
        <begin position="390"/>
        <end position="414"/>
    </location>
</feature>
<dbReference type="InterPro" id="IPR027256">
    <property type="entry name" value="P-typ_ATPase_IB"/>
</dbReference>
<dbReference type="SUPFAM" id="SSF81653">
    <property type="entry name" value="Calcium ATPase, transduction domain A"/>
    <property type="match status" value="1"/>
</dbReference>
<dbReference type="GO" id="GO:0005524">
    <property type="term" value="F:ATP binding"/>
    <property type="evidence" value="ECO:0007669"/>
    <property type="project" value="UniProtKB-UniRule"/>
</dbReference>
<feature type="compositionally biased region" description="Basic and acidic residues" evidence="16">
    <location>
        <begin position="35"/>
        <end position="45"/>
    </location>
</feature>
<evidence type="ECO:0000256" key="16">
    <source>
        <dbReference type="SAM" id="MobiDB-lite"/>
    </source>
</evidence>
<evidence type="ECO:0000256" key="2">
    <source>
        <dbReference type="ARBA" id="ARBA00006024"/>
    </source>
</evidence>
<dbReference type="InterPro" id="IPR006121">
    <property type="entry name" value="HMA_dom"/>
</dbReference>
<keyword evidence="4 15" id="KW-1003">Cell membrane</keyword>
<dbReference type="CDD" id="cd02079">
    <property type="entry name" value="P-type_ATPase_HM"/>
    <property type="match status" value="1"/>
</dbReference>
<dbReference type="Gene3D" id="3.40.1110.10">
    <property type="entry name" value="Calcium-transporting ATPase, cytoplasmic domain N"/>
    <property type="match status" value="1"/>
</dbReference>
<dbReference type="NCBIfam" id="TIGR01511">
    <property type="entry name" value="ATPase-IB1_Cu"/>
    <property type="match status" value="1"/>
</dbReference>
<feature type="transmembrane region" description="Helical" evidence="15">
    <location>
        <begin position="420"/>
        <end position="442"/>
    </location>
</feature>
<dbReference type="CDD" id="cd00371">
    <property type="entry name" value="HMA"/>
    <property type="match status" value="1"/>
</dbReference>
<feature type="transmembrane region" description="Helical" evidence="15">
    <location>
        <begin position="200"/>
        <end position="224"/>
    </location>
</feature>
<evidence type="ECO:0000256" key="6">
    <source>
        <dbReference type="ARBA" id="ARBA00022692"/>
    </source>
</evidence>
<dbReference type="GO" id="GO:0055070">
    <property type="term" value="P:copper ion homeostasis"/>
    <property type="evidence" value="ECO:0007669"/>
    <property type="project" value="TreeGrafter"/>
</dbReference>
<dbReference type="PRINTS" id="PR00119">
    <property type="entry name" value="CATATPASE"/>
</dbReference>
<dbReference type="SUPFAM" id="SSF81665">
    <property type="entry name" value="Calcium ATPase, transmembrane domain M"/>
    <property type="match status" value="1"/>
</dbReference>
<evidence type="ECO:0000256" key="4">
    <source>
        <dbReference type="ARBA" id="ARBA00022475"/>
    </source>
</evidence>
<dbReference type="EMBL" id="BEXT01000001">
    <property type="protein sequence ID" value="GBC59750.1"/>
    <property type="molecule type" value="Genomic_DNA"/>
</dbReference>
<dbReference type="GO" id="GO:0005507">
    <property type="term" value="F:copper ion binding"/>
    <property type="evidence" value="ECO:0007669"/>
    <property type="project" value="TreeGrafter"/>
</dbReference>
<dbReference type="AlphaFoldDB" id="A0A401FS25"/>
<dbReference type="SFLD" id="SFLDG00002">
    <property type="entry name" value="C1.7:_P-type_atpase_like"/>
    <property type="match status" value="1"/>
</dbReference>
<accession>A0A401FS25</accession>
<dbReference type="InterPro" id="IPR036412">
    <property type="entry name" value="HAD-like_sf"/>
</dbReference>
<feature type="transmembrane region" description="Helical" evidence="15">
    <location>
        <begin position="236"/>
        <end position="254"/>
    </location>
</feature>
<dbReference type="InterPro" id="IPR008250">
    <property type="entry name" value="ATPase_P-typ_transduc_dom_A_sf"/>
</dbReference>
<evidence type="ECO:0000256" key="13">
    <source>
        <dbReference type="ARBA" id="ARBA00023065"/>
    </source>
</evidence>
<dbReference type="Gene3D" id="3.30.70.100">
    <property type="match status" value="1"/>
</dbReference>
<sequence>MLMAASDSPDPARFRETELFRKCREMGIIPASEDDLIRRNAKETDPAPDLSDENDRDDLLDLNLSVSGMWCPACAWIIDETLKKIPGVSSVSTHFSTDRLRCRYDPVQTAPNQVIRHIEKLGYTAALPGDGGTSEKKRETLRFAISAIFTMNVMMLSWALYSGFFTTLSGEAIRNLSCPIFVMATVPFFYGGLRIHRRAWAGFLSASLSMEALISVASGSAFLYSLLNLFRGSIHLYFDTASMLISLTLLGKLLERNARDKVLADLETFFSLQPTKVRLCPAHIPQGRYVAIEMLEKGDMFIVDENEIVPADGRVVEGRGAVDESALTGEALPVTKTPGGLLRSGTRVIRGPFRVRADATGEASTLGQMIRIIEKTLNEKTAFEGKTDIVLQWFVPVILTLATGTGLVCFFMGLSPEVAMIRAITVMVISCPCALGIAIPLARVSGISAAGRSGLLVREFSCFEQAARIDTFVFDKTGTLTCGQYVLREIIPLGPSDENEVLALAVALEQHSDHYLAIEIRNAARKAGIAPAELTSEKIFENGIAGYLPGTGEVRIGAREFVAETADVEISDSEAECSTLYMSVAGKPAACLVFGDTLRDGAKPAVRALSDAGHGIVMISGDAERTTAAIGRQVGIEECYGGRLPADKAEFVRSLQQNGAKVAMIGDGINDAPALVQADISIAVHSGGHLGKETADITLMRSDPRQILFFLGLARRVNRKICQNLACSFVYNILSIPIAMSGLLTPLVAVTAMLMSSLTVIGNTLLLIRRSDRPGPDGL</sequence>
<dbReference type="PROSITE" id="PS00154">
    <property type="entry name" value="ATPASE_E1_E2"/>
    <property type="match status" value="1"/>
</dbReference>